<keyword evidence="4" id="KW-0862">Zinc</keyword>
<dbReference type="SMART" id="SM00355">
    <property type="entry name" value="ZnF_C2H2"/>
    <property type="match status" value="4"/>
</dbReference>
<keyword evidence="2" id="KW-0677">Repeat</keyword>
<dbReference type="PANTHER" id="PTHR24379:SF121">
    <property type="entry name" value="C2H2-TYPE DOMAIN-CONTAINING PROTEIN"/>
    <property type="match status" value="1"/>
</dbReference>
<evidence type="ECO:0000259" key="5">
    <source>
        <dbReference type="PROSITE" id="PS50157"/>
    </source>
</evidence>
<protein>
    <recommendedName>
        <fullName evidence="5">C2H2-type domain-containing protein</fullName>
    </recommendedName>
</protein>
<evidence type="ECO:0000313" key="6">
    <source>
        <dbReference type="EnsemblMetazoa" id="RPRC004959-PA"/>
    </source>
</evidence>
<feature type="domain" description="C2H2-type" evidence="5">
    <location>
        <begin position="137"/>
        <end position="160"/>
    </location>
</feature>
<accession>T1HLN5</accession>
<dbReference type="PANTHER" id="PTHR24379">
    <property type="entry name" value="KRAB AND ZINC FINGER DOMAIN-CONTAINING"/>
    <property type="match status" value="1"/>
</dbReference>
<dbReference type="PROSITE" id="PS50157">
    <property type="entry name" value="ZINC_FINGER_C2H2_2"/>
    <property type="match status" value="3"/>
</dbReference>
<dbReference type="STRING" id="13249.T1HLN5"/>
<dbReference type="PROSITE" id="PS00028">
    <property type="entry name" value="ZINC_FINGER_C2H2_1"/>
    <property type="match status" value="1"/>
</dbReference>
<keyword evidence="3" id="KW-0863">Zinc-finger</keyword>
<dbReference type="EMBL" id="ACPB03012053">
    <property type="status" value="NOT_ANNOTATED_CDS"/>
    <property type="molecule type" value="Genomic_DNA"/>
</dbReference>
<sequence>MFFTNVEKKRMFDFLNSPPGRPPLGGAYGCSSCGKRYSNKSNLFRHIRFECGIEPQYSCTVCPFKTKHKFTLVTHVNRKHAKRRADASESPEKNILFLPAFTSRDDRPRYCCSICGKTYYKKPRLKYHMVHECGQSYPCEGCGRIFRHKSTLKKHYFNKHVIM</sequence>
<dbReference type="GO" id="GO:0008270">
    <property type="term" value="F:zinc ion binding"/>
    <property type="evidence" value="ECO:0007669"/>
    <property type="project" value="UniProtKB-KW"/>
</dbReference>
<evidence type="ECO:0000256" key="3">
    <source>
        <dbReference type="ARBA" id="ARBA00022771"/>
    </source>
</evidence>
<reference evidence="6" key="1">
    <citation type="submission" date="2015-05" db="UniProtKB">
        <authorList>
            <consortium name="EnsemblMetazoa"/>
        </authorList>
    </citation>
    <scope>IDENTIFICATION</scope>
</reference>
<keyword evidence="1" id="KW-0479">Metal-binding</keyword>
<dbReference type="InterPro" id="IPR013087">
    <property type="entry name" value="Znf_C2H2_type"/>
</dbReference>
<evidence type="ECO:0000313" key="7">
    <source>
        <dbReference type="Proteomes" id="UP000015103"/>
    </source>
</evidence>
<organism evidence="6 7">
    <name type="scientific">Rhodnius prolixus</name>
    <name type="common">Triatomid bug</name>
    <dbReference type="NCBI Taxonomy" id="13249"/>
    <lineage>
        <taxon>Eukaryota</taxon>
        <taxon>Metazoa</taxon>
        <taxon>Ecdysozoa</taxon>
        <taxon>Arthropoda</taxon>
        <taxon>Hexapoda</taxon>
        <taxon>Insecta</taxon>
        <taxon>Pterygota</taxon>
        <taxon>Neoptera</taxon>
        <taxon>Paraneoptera</taxon>
        <taxon>Hemiptera</taxon>
        <taxon>Heteroptera</taxon>
        <taxon>Panheteroptera</taxon>
        <taxon>Cimicomorpha</taxon>
        <taxon>Reduviidae</taxon>
        <taxon>Triatominae</taxon>
        <taxon>Rhodnius</taxon>
    </lineage>
</organism>
<dbReference type="AlphaFoldDB" id="T1HLN5"/>
<dbReference type="VEuPathDB" id="VectorBase:RPRC004959"/>
<feature type="domain" description="C2H2-type" evidence="5">
    <location>
        <begin position="110"/>
        <end position="137"/>
    </location>
</feature>
<dbReference type="OMA" id="FRHIRFE"/>
<dbReference type="SUPFAM" id="SSF57667">
    <property type="entry name" value="beta-beta-alpha zinc fingers"/>
    <property type="match status" value="2"/>
</dbReference>
<dbReference type="HOGENOM" id="CLU_002678_42_0_1"/>
<proteinExistence type="predicted"/>
<name>T1HLN5_RHOPR</name>
<dbReference type="EnsemblMetazoa" id="RPRC004959-RA">
    <property type="protein sequence ID" value="RPRC004959-PA"/>
    <property type="gene ID" value="RPRC004959"/>
</dbReference>
<dbReference type="eggNOG" id="KOG1721">
    <property type="taxonomic scope" value="Eukaryota"/>
</dbReference>
<evidence type="ECO:0000256" key="1">
    <source>
        <dbReference type="ARBA" id="ARBA00022723"/>
    </source>
</evidence>
<dbReference type="Proteomes" id="UP000015103">
    <property type="component" value="Unassembled WGS sequence"/>
</dbReference>
<evidence type="ECO:0000256" key="4">
    <source>
        <dbReference type="ARBA" id="ARBA00022833"/>
    </source>
</evidence>
<keyword evidence="7" id="KW-1185">Reference proteome</keyword>
<dbReference type="Pfam" id="PF00096">
    <property type="entry name" value="zf-C2H2"/>
    <property type="match status" value="2"/>
</dbReference>
<dbReference type="Gene3D" id="3.30.160.60">
    <property type="entry name" value="Classic Zinc Finger"/>
    <property type="match status" value="2"/>
</dbReference>
<dbReference type="InParanoid" id="T1HLN5"/>
<dbReference type="InterPro" id="IPR036236">
    <property type="entry name" value="Znf_C2H2_sf"/>
</dbReference>
<evidence type="ECO:0000256" key="2">
    <source>
        <dbReference type="ARBA" id="ARBA00022737"/>
    </source>
</evidence>
<feature type="domain" description="C2H2-type" evidence="5">
    <location>
        <begin position="28"/>
        <end position="55"/>
    </location>
</feature>